<dbReference type="AlphaFoldDB" id="A0A0E2B7P8"/>
<name>A0A0E2B7P8_9LEPT</name>
<feature type="transmembrane region" description="Helical" evidence="6">
    <location>
        <begin position="218"/>
        <end position="235"/>
    </location>
</feature>
<accession>A0A0E2B7P8</accession>
<dbReference type="Proteomes" id="UP000006253">
    <property type="component" value="Unassembled WGS sequence"/>
</dbReference>
<keyword evidence="3 6" id="KW-0812">Transmembrane</keyword>
<dbReference type="Pfam" id="PF12679">
    <property type="entry name" value="ABC2_membrane_2"/>
    <property type="match status" value="1"/>
</dbReference>
<feature type="transmembrane region" description="Helical" evidence="6">
    <location>
        <begin position="132"/>
        <end position="155"/>
    </location>
</feature>
<protein>
    <submittedName>
        <fullName evidence="7">ABC-2 family transporter protein</fullName>
    </submittedName>
</protein>
<keyword evidence="2" id="KW-1003">Cell membrane</keyword>
<dbReference type="GO" id="GO:0005886">
    <property type="term" value="C:plasma membrane"/>
    <property type="evidence" value="ECO:0007669"/>
    <property type="project" value="UniProtKB-SubCell"/>
</dbReference>
<dbReference type="PANTHER" id="PTHR30294">
    <property type="entry name" value="MEMBRANE COMPONENT OF ABC TRANSPORTER YHHJ-RELATED"/>
    <property type="match status" value="1"/>
</dbReference>
<reference evidence="7 8" key="1">
    <citation type="submission" date="2012-10" db="EMBL/GenBank/DDBJ databases">
        <authorList>
            <person name="Harkins D.M."/>
            <person name="Durkin A.S."/>
            <person name="Brinkac L.M."/>
            <person name="Selengut J.D."/>
            <person name="Sanka R."/>
            <person name="DePew J."/>
            <person name="Purushe J."/>
            <person name="Peacock S.J."/>
            <person name="Thaipadungpanit J."/>
            <person name="Wuthiekanun V.W."/>
            <person name="Day N.P."/>
            <person name="Vinetz J.M."/>
            <person name="Sutton G.G."/>
            <person name="Nelson W.C."/>
            <person name="Fouts D.E."/>
        </authorList>
    </citation>
    <scope>NUCLEOTIDE SEQUENCE [LARGE SCALE GENOMIC DNA]</scope>
    <source>
        <strain evidence="7 8">H1</strain>
    </source>
</reference>
<dbReference type="PANTHER" id="PTHR30294:SF29">
    <property type="entry name" value="MULTIDRUG ABC TRANSPORTER PERMEASE YBHS-RELATED"/>
    <property type="match status" value="1"/>
</dbReference>
<feature type="transmembrane region" description="Helical" evidence="6">
    <location>
        <begin position="20"/>
        <end position="42"/>
    </location>
</feature>
<dbReference type="GO" id="GO:0140359">
    <property type="term" value="F:ABC-type transporter activity"/>
    <property type="evidence" value="ECO:0007669"/>
    <property type="project" value="InterPro"/>
</dbReference>
<comment type="subcellular location">
    <subcellularLocation>
        <location evidence="1">Cell membrane</location>
        <topology evidence="1">Multi-pass membrane protein</topology>
    </subcellularLocation>
</comment>
<evidence type="ECO:0000256" key="2">
    <source>
        <dbReference type="ARBA" id="ARBA00022475"/>
    </source>
</evidence>
<keyword evidence="5 6" id="KW-0472">Membrane</keyword>
<evidence type="ECO:0000256" key="1">
    <source>
        <dbReference type="ARBA" id="ARBA00004651"/>
    </source>
</evidence>
<evidence type="ECO:0000256" key="4">
    <source>
        <dbReference type="ARBA" id="ARBA00022989"/>
    </source>
</evidence>
<feature type="transmembrane region" description="Helical" evidence="6">
    <location>
        <begin position="102"/>
        <end position="125"/>
    </location>
</feature>
<evidence type="ECO:0000313" key="8">
    <source>
        <dbReference type="Proteomes" id="UP000006253"/>
    </source>
</evidence>
<evidence type="ECO:0000256" key="6">
    <source>
        <dbReference type="SAM" id="Phobius"/>
    </source>
</evidence>
<evidence type="ECO:0000313" key="7">
    <source>
        <dbReference type="EMBL" id="EKO17355.1"/>
    </source>
</evidence>
<sequence length="242" mass="27263">MFQNIKWIFFKEVKVFFGTFMAPLVFGGTAFLNSLFVLILNFNSGTNYVDTTVITFLSFMSTIIISMLILAMGSITEERNRGTLEFLFTAPITDLEIVAGKFAFGTLICFLISVFVNGLFPIFLYSFWKAPLYIVVSGTIGVFLLGIFSFAVGLFGSSLGKNQMISLLISIVIILTLWVSGYFSYLFDSVTRKILYHLHIFSHFIAFCKGVLPLNGIVFFVSGALFFLYLTVKVLESRRWRG</sequence>
<feature type="transmembrane region" description="Helical" evidence="6">
    <location>
        <begin position="167"/>
        <end position="187"/>
    </location>
</feature>
<organism evidence="7 8">
    <name type="scientific">Leptospira kirschneri str. H1</name>
    <dbReference type="NCBI Taxonomy" id="1049966"/>
    <lineage>
        <taxon>Bacteria</taxon>
        <taxon>Pseudomonadati</taxon>
        <taxon>Spirochaetota</taxon>
        <taxon>Spirochaetia</taxon>
        <taxon>Leptospirales</taxon>
        <taxon>Leptospiraceae</taxon>
        <taxon>Leptospira</taxon>
    </lineage>
</organism>
<gene>
    <name evidence="7" type="ORF">LEP1GSC081_2253</name>
</gene>
<keyword evidence="4 6" id="KW-1133">Transmembrane helix</keyword>
<dbReference type="RefSeq" id="WP_002105504.1">
    <property type="nucleotide sequence ID" value="NZ_AHMY02000011.1"/>
</dbReference>
<proteinExistence type="predicted"/>
<evidence type="ECO:0000256" key="5">
    <source>
        <dbReference type="ARBA" id="ARBA00023136"/>
    </source>
</evidence>
<dbReference type="EMBL" id="AHMY02000011">
    <property type="protein sequence ID" value="EKO17355.1"/>
    <property type="molecule type" value="Genomic_DNA"/>
</dbReference>
<dbReference type="GeneID" id="34313091"/>
<comment type="caution">
    <text evidence="7">The sequence shown here is derived from an EMBL/GenBank/DDBJ whole genome shotgun (WGS) entry which is preliminary data.</text>
</comment>
<evidence type="ECO:0000256" key="3">
    <source>
        <dbReference type="ARBA" id="ARBA00022692"/>
    </source>
</evidence>
<feature type="transmembrane region" description="Helical" evidence="6">
    <location>
        <begin position="54"/>
        <end position="75"/>
    </location>
</feature>
<dbReference type="InterPro" id="IPR051449">
    <property type="entry name" value="ABC-2_transporter_component"/>
</dbReference>